<evidence type="ECO:0000256" key="13">
    <source>
        <dbReference type="SAM" id="Coils"/>
    </source>
</evidence>
<evidence type="ECO:0000256" key="12">
    <source>
        <dbReference type="ARBA" id="ARBA00047990"/>
    </source>
</evidence>
<evidence type="ECO:0000256" key="11">
    <source>
        <dbReference type="ARBA" id="ARBA00023128"/>
    </source>
</evidence>
<evidence type="ECO:0000313" key="15">
    <source>
        <dbReference type="EMBL" id="KAL1835503.1"/>
    </source>
</evidence>
<dbReference type="InterPro" id="IPR020895">
    <property type="entry name" value="Frataxin_CS"/>
</dbReference>
<dbReference type="InterPro" id="IPR002908">
    <property type="entry name" value="Frataxin/CyaY"/>
</dbReference>
<keyword evidence="9" id="KW-0408">Iron</keyword>
<dbReference type="NCBIfam" id="TIGR03422">
    <property type="entry name" value="mito_frataxin"/>
    <property type="match status" value="1"/>
</dbReference>
<keyword evidence="11" id="KW-0496">Mitochondrion</keyword>
<dbReference type="SMART" id="SM01219">
    <property type="entry name" value="Frataxin_Cyay"/>
    <property type="match status" value="1"/>
</dbReference>
<evidence type="ECO:0000256" key="4">
    <source>
        <dbReference type="ARBA" id="ARBA00022434"/>
    </source>
</evidence>
<dbReference type="PROSITE" id="PS50810">
    <property type="entry name" value="FRATAXIN_2"/>
    <property type="match status" value="1"/>
</dbReference>
<dbReference type="PRINTS" id="PR00904">
    <property type="entry name" value="FRATAXIN"/>
</dbReference>
<evidence type="ECO:0000256" key="14">
    <source>
        <dbReference type="SAM" id="MobiDB-lite"/>
    </source>
</evidence>
<proteinExistence type="inferred from homology"/>
<keyword evidence="13" id="KW-0175">Coiled coil</keyword>
<accession>A0ABR3V2K1</accession>
<dbReference type="PROSITE" id="PS01344">
    <property type="entry name" value="FRATAXIN_1"/>
    <property type="match status" value="1"/>
</dbReference>
<dbReference type="InterPro" id="IPR036524">
    <property type="entry name" value="Frataxin/CyaY_sf"/>
</dbReference>
<evidence type="ECO:0000256" key="8">
    <source>
        <dbReference type="ARBA" id="ARBA00023002"/>
    </source>
</evidence>
<evidence type="ECO:0000256" key="1">
    <source>
        <dbReference type="ARBA" id="ARBA00004173"/>
    </source>
</evidence>
<feature type="region of interest" description="Disordered" evidence="14">
    <location>
        <begin position="61"/>
        <end position="85"/>
    </location>
</feature>
<gene>
    <name evidence="15" type="ORF">VTJ49DRAFT_6587</name>
</gene>
<evidence type="ECO:0000256" key="2">
    <source>
        <dbReference type="ARBA" id="ARBA00008183"/>
    </source>
</evidence>
<dbReference type="NCBIfam" id="TIGR03421">
    <property type="entry name" value="FeS_CyaY"/>
    <property type="match status" value="1"/>
</dbReference>
<evidence type="ECO:0000256" key="7">
    <source>
        <dbReference type="ARBA" id="ARBA00022946"/>
    </source>
</evidence>
<evidence type="ECO:0000313" key="16">
    <source>
        <dbReference type="Proteomes" id="UP001583172"/>
    </source>
</evidence>
<dbReference type="Proteomes" id="UP001583172">
    <property type="component" value="Unassembled WGS sequence"/>
</dbReference>
<comment type="similarity">
    <text evidence="2">Belongs to the frataxin family.</text>
</comment>
<keyword evidence="6" id="KW-0410">Iron transport</keyword>
<evidence type="ECO:0000256" key="9">
    <source>
        <dbReference type="ARBA" id="ARBA00023004"/>
    </source>
</evidence>
<evidence type="ECO:0000256" key="5">
    <source>
        <dbReference type="ARBA" id="ARBA00022448"/>
    </source>
</evidence>
<dbReference type="InterPro" id="IPR017789">
    <property type="entry name" value="Frataxin"/>
</dbReference>
<evidence type="ECO:0000256" key="10">
    <source>
        <dbReference type="ARBA" id="ARBA00023065"/>
    </source>
</evidence>
<sequence length="209" mass="23076">MAPSVSKLTRVAVRGLQTARAARTTRASVIAPVVLRSHPRPVQLGYPASASLRFFSQSSVTQGITPDNKPPKQAETTPVNRTPAALTTNEYHALANDYLERLLSRLEELQDTREDVDVEYSDGVLTLKLGPDVGTYVINKQPPSKQIWWSSPVSGPKRYDYVVLGESQYEKQDTATGDWVYLRDGSTLNKIIRDEIGIDLTSDDSELGS</sequence>
<keyword evidence="10" id="KW-0406">Ion transport</keyword>
<dbReference type="PANTHER" id="PTHR16821">
    <property type="entry name" value="FRATAXIN"/>
    <property type="match status" value="1"/>
</dbReference>
<keyword evidence="8" id="KW-0560">Oxidoreductase</keyword>
<comment type="subcellular location">
    <subcellularLocation>
        <location evidence="1">Mitochondrion</location>
    </subcellularLocation>
</comment>
<dbReference type="EMBL" id="JAZGSY010000632">
    <property type="protein sequence ID" value="KAL1835503.1"/>
    <property type="molecule type" value="Genomic_DNA"/>
</dbReference>
<feature type="compositionally biased region" description="Polar residues" evidence="14">
    <location>
        <begin position="74"/>
        <end position="85"/>
    </location>
</feature>
<keyword evidence="7" id="KW-0809">Transit peptide</keyword>
<keyword evidence="5" id="KW-0813">Transport</keyword>
<name>A0ABR3V2K1_HUMIN</name>
<dbReference type="SUPFAM" id="SSF55387">
    <property type="entry name" value="Frataxin/Nqo15-like"/>
    <property type="match status" value="1"/>
</dbReference>
<comment type="caution">
    <text evidence="15">The sequence shown here is derived from an EMBL/GenBank/DDBJ whole genome shotgun (WGS) entry which is preliminary data.</text>
</comment>
<dbReference type="Gene3D" id="3.30.920.10">
    <property type="entry name" value="Frataxin/CyaY"/>
    <property type="match status" value="1"/>
</dbReference>
<feature type="coiled-coil region" evidence="13">
    <location>
        <begin position="92"/>
        <end position="119"/>
    </location>
</feature>
<dbReference type="PANTHER" id="PTHR16821:SF2">
    <property type="entry name" value="FRATAXIN, MITOCHONDRIAL"/>
    <property type="match status" value="1"/>
</dbReference>
<evidence type="ECO:0000256" key="3">
    <source>
        <dbReference type="ARBA" id="ARBA00013107"/>
    </source>
</evidence>
<organism evidence="15 16">
    <name type="scientific">Humicola insolens</name>
    <name type="common">Soft-rot fungus</name>
    <dbReference type="NCBI Taxonomy" id="85995"/>
    <lineage>
        <taxon>Eukaryota</taxon>
        <taxon>Fungi</taxon>
        <taxon>Dikarya</taxon>
        <taxon>Ascomycota</taxon>
        <taxon>Pezizomycotina</taxon>
        <taxon>Sordariomycetes</taxon>
        <taxon>Sordariomycetidae</taxon>
        <taxon>Sordariales</taxon>
        <taxon>Chaetomiaceae</taxon>
        <taxon>Mycothermus</taxon>
    </lineage>
</organism>
<keyword evidence="4" id="KW-0409">Iron storage</keyword>
<dbReference type="EC" id="1.16.3.1" evidence="3"/>
<protein>
    <recommendedName>
        <fullName evidence="3">ferroxidase</fullName>
        <ecNumber evidence="3">1.16.3.1</ecNumber>
    </recommendedName>
</protein>
<reference evidence="15 16" key="1">
    <citation type="journal article" date="2024" name="Commun. Biol.">
        <title>Comparative genomic analysis of thermophilic fungi reveals convergent evolutionary adaptations and gene losses.</title>
        <authorList>
            <person name="Steindorff A.S."/>
            <person name="Aguilar-Pontes M.V."/>
            <person name="Robinson A.J."/>
            <person name="Andreopoulos B."/>
            <person name="LaButti K."/>
            <person name="Kuo A."/>
            <person name="Mondo S."/>
            <person name="Riley R."/>
            <person name="Otillar R."/>
            <person name="Haridas S."/>
            <person name="Lipzen A."/>
            <person name="Grimwood J."/>
            <person name="Schmutz J."/>
            <person name="Clum A."/>
            <person name="Reid I.D."/>
            <person name="Moisan M.C."/>
            <person name="Butler G."/>
            <person name="Nguyen T.T.M."/>
            <person name="Dewar K."/>
            <person name="Conant G."/>
            <person name="Drula E."/>
            <person name="Henrissat B."/>
            <person name="Hansel C."/>
            <person name="Singer S."/>
            <person name="Hutchinson M.I."/>
            <person name="de Vries R.P."/>
            <person name="Natvig D.O."/>
            <person name="Powell A.J."/>
            <person name="Tsang A."/>
            <person name="Grigoriev I.V."/>
        </authorList>
    </citation>
    <scope>NUCLEOTIDE SEQUENCE [LARGE SCALE GENOMIC DNA]</scope>
    <source>
        <strain evidence="15 16">CBS 620.91</strain>
    </source>
</reference>
<keyword evidence="16" id="KW-1185">Reference proteome</keyword>
<dbReference type="Pfam" id="PF01491">
    <property type="entry name" value="Frataxin_Cyay"/>
    <property type="match status" value="1"/>
</dbReference>
<evidence type="ECO:0000256" key="6">
    <source>
        <dbReference type="ARBA" id="ARBA00022496"/>
    </source>
</evidence>
<comment type="catalytic activity">
    <reaction evidence="12">
        <text>4 Fe(2+) + O2 + 4 H(+) = 4 Fe(3+) + 2 H2O</text>
        <dbReference type="Rhea" id="RHEA:11148"/>
        <dbReference type="ChEBI" id="CHEBI:15377"/>
        <dbReference type="ChEBI" id="CHEBI:15378"/>
        <dbReference type="ChEBI" id="CHEBI:15379"/>
        <dbReference type="ChEBI" id="CHEBI:29033"/>
        <dbReference type="ChEBI" id="CHEBI:29034"/>
        <dbReference type="EC" id="1.16.3.1"/>
    </reaction>
</comment>